<comment type="subcellular location">
    <subcellularLocation>
        <location evidence="7">Cytoplasm</location>
    </subcellularLocation>
</comment>
<dbReference type="GO" id="GO:0005737">
    <property type="term" value="C:cytoplasm"/>
    <property type="evidence" value="ECO:0007669"/>
    <property type="project" value="UniProtKB-SubCell"/>
</dbReference>
<keyword evidence="7 9" id="KW-0418">Kinase</keyword>
<dbReference type="NCBIfam" id="TIGR00152">
    <property type="entry name" value="dephospho-CoA kinase"/>
    <property type="match status" value="1"/>
</dbReference>
<comment type="pathway">
    <text evidence="7">Cofactor biosynthesis; coenzyme A biosynthesis; CoA from (R)-pantothenate: step 5/5.</text>
</comment>
<dbReference type="HAMAP" id="MF_00376">
    <property type="entry name" value="Dephospho_CoA_kinase"/>
    <property type="match status" value="1"/>
</dbReference>
<dbReference type="EC" id="2.7.1.24" evidence="7 8"/>
<dbReference type="PANTHER" id="PTHR10695:SF46">
    <property type="entry name" value="BIFUNCTIONAL COENZYME A SYNTHASE-RELATED"/>
    <property type="match status" value="1"/>
</dbReference>
<keyword evidence="7" id="KW-0808">Transferase</keyword>
<evidence type="ECO:0000256" key="5">
    <source>
        <dbReference type="ARBA" id="ARBA00022840"/>
    </source>
</evidence>
<evidence type="ECO:0000256" key="6">
    <source>
        <dbReference type="ARBA" id="ARBA00022993"/>
    </source>
</evidence>
<evidence type="ECO:0000313" key="9">
    <source>
        <dbReference type="EMBL" id="BCI53640.1"/>
    </source>
</evidence>
<organism evidence="9 10">
    <name type="scientific">Mycolicibacterium litorale</name>
    <dbReference type="NCBI Taxonomy" id="758802"/>
    <lineage>
        <taxon>Bacteria</taxon>
        <taxon>Bacillati</taxon>
        <taxon>Actinomycetota</taxon>
        <taxon>Actinomycetes</taxon>
        <taxon>Mycobacteriales</taxon>
        <taxon>Mycobacteriaceae</taxon>
        <taxon>Mycolicibacterium</taxon>
    </lineage>
</organism>
<accession>A0A6S6PAC6</accession>
<evidence type="ECO:0000256" key="3">
    <source>
        <dbReference type="ARBA" id="ARBA00022490"/>
    </source>
</evidence>
<comment type="function">
    <text evidence="7">Catalyzes the phosphorylation of the 3'-hydroxyl group of dephosphocoenzyme A to form coenzyme A.</text>
</comment>
<evidence type="ECO:0000256" key="8">
    <source>
        <dbReference type="NCBIfam" id="TIGR00152"/>
    </source>
</evidence>
<name>A0A6S6PAC6_9MYCO</name>
<dbReference type="RefSeq" id="WP_185291657.1">
    <property type="nucleotide sequence ID" value="NZ_AP023287.1"/>
</dbReference>
<comment type="similarity">
    <text evidence="2">In the C-terminal section; belongs to the UPF0157 (GrpB) family.</text>
</comment>
<dbReference type="GO" id="GO:0005524">
    <property type="term" value="F:ATP binding"/>
    <property type="evidence" value="ECO:0007669"/>
    <property type="project" value="UniProtKB-UniRule"/>
</dbReference>
<keyword evidence="5 7" id="KW-0067">ATP-binding</keyword>
<dbReference type="InterPro" id="IPR007344">
    <property type="entry name" value="GrpB/CoaE"/>
</dbReference>
<keyword evidence="6 7" id="KW-0173">Coenzyme A biosynthesis</keyword>
<dbReference type="InterPro" id="IPR001977">
    <property type="entry name" value="Depp_CoAkinase"/>
</dbReference>
<evidence type="ECO:0000256" key="1">
    <source>
        <dbReference type="ARBA" id="ARBA00008826"/>
    </source>
</evidence>
<reference evidence="9 10" key="1">
    <citation type="submission" date="2020-07" db="EMBL/GenBank/DDBJ databases">
        <title>Complete genome sequence of Mycolicibacterium litorale like strain isolated from cardiac implantable electronic device infection.</title>
        <authorList>
            <person name="Fukano H."/>
            <person name="Miyama H."/>
            <person name="Hoshino Y."/>
        </authorList>
    </citation>
    <scope>NUCLEOTIDE SEQUENCE [LARGE SCALE GENOMIC DNA]</scope>
    <source>
        <strain evidence="9 10">NIIDNTM18</strain>
    </source>
</reference>
<evidence type="ECO:0000256" key="2">
    <source>
        <dbReference type="ARBA" id="ARBA00011058"/>
    </source>
</evidence>
<dbReference type="InterPro" id="IPR027417">
    <property type="entry name" value="P-loop_NTPase"/>
</dbReference>
<evidence type="ECO:0000313" key="10">
    <source>
        <dbReference type="Proteomes" id="UP000515734"/>
    </source>
</evidence>
<dbReference type="GO" id="GO:0015937">
    <property type="term" value="P:coenzyme A biosynthetic process"/>
    <property type="evidence" value="ECO:0007669"/>
    <property type="project" value="UniProtKB-UniRule"/>
</dbReference>
<comment type="similarity">
    <text evidence="1">In the N-terminal section; belongs to the CoaE family.</text>
</comment>
<dbReference type="Proteomes" id="UP000515734">
    <property type="component" value="Chromosome"/>
</dbReference>
<dbReference type="GO" id="GO:0004140">
    <property type="term" value="F:dephospho-CoA kinase activity"/>
    <property type="evidence" value="ECO:0007669"/>
    <property type="project" value="UniProtKB-UniRule"/>
</dbReference>
<dbReference type="PANTHER" id="PTHR10695">
    <property type="entry name" value="DEPHOSPHO-COA KINASE-RELATED"/>
    <property type="match status" value="1"/>
</dbReference>
<gene>
    <name evidence="7 9" type="primary">coaE</name>
    <name evidence="9" type="ORF">NIIDNTM18_29180</name>
</gene>
<dbReference type="PROSITE" id="PS51219">
    <property type="entry name" value="DPCK"/>
    <property type="match status" value="1"/>
</dbReference>
<evidence type="ECO:0000256" key="4">
    <source>
        <dbReference type="ARBA" id="ARBA00022741"/>
    </source>
</evidence>
<dbReference type="Gene3D" id="3.40.50.300">
    <property type="entry name" value="P-loop containing nucleotide triphosphate hydrolases"/>
    <property type="match status" value="1"/>
</dbReference>
<sequence>MLRIGLTGGIGAGKSTVSATFADCGGVIVDGDVIAREVVEPGTEGLAALVEAFGEDILLPDGALNRPALAAKAFQNDEQRAKLNGIVHPLVGRRRQEIIDSVPDGTVVVEDIPLLVETGMAPFFPLVVVVWADEETRVTRLIKRGLPEHDARARMKAQASDEQRRAIADVLLDNSGTQDEIVEAARRLWYERVLPLAENIRTGEVVRIPPRLVTHDPAWSADAQRIINRVKAAAGAKVVRADHIGSTSVAGLEAKDVVDVQVTVASLDDADEIAGALTAVGYPRVPAIDSDVPHDDSGRWGKRYHGAADPGRPANIHVRVDGWPNQRFALLFPAWLAAEPAVRDEYLEVKRAALNAPDYADAKEPWFAEAYPRALAWAEATGWRP</sequence>
<dbReference type="NCBIfam" id="NF002879">
    <property type="entry name" value="PRK03333.1"/>
    <property type="match status" value="1"/>
</dbReference>
<evidence type="ECO:0000256" key="7">
    <source>
        <dbReference type="HAMAP-Rule" id="MF_00376"/>
    </source>
</evidence>
<keyword evidence="4 7" id="KW-0547">Nucleotide-binding</keyword>
<dbReference type="CDD" id="cd02022">
    <property type="entry name" value="DPCK"/>
    <property type="match status" value="1"/>
</dbReference>
<feature type="binding site" evidence="7">
    <location>
        <begin position="11"/>
        <end position="16"/>
    </location>
    <ligand>
        <name>ATP</name>
        <dbReference type="ChEBI" id="CHEBI:30616"/>
    </ligand>
</feature>
<dbReference type="EMBL" id="AP023287">
    <property type="protein sequence ID" value="BCI53640.1"/>
    <property type="molecule type" value="Genomic_DNA"/>
</dbReference>
<comment type="similarity">
    <text evidence="7">Belongs to the CoaE family.</text>
</comment>
<dbReference type="AlphaFoldDB" id="A0A6S6PAC6"/>
<comment type="catalytic activity">
    <reaction evidence="7">
        <text>3'-dephospho-CoA + ATP = ADP + CoA + H(+)</text>
        <dbReference type="Rhea" id="RHEA:18245"/>
        <dbReference type="ChEBI" id="CHEBI:15378"/>
        <dbReference type="ChEBI" id="CHEBI:30616"/>
        <dbReference type="ChEBI" id="CHEBI:57287"/>
        <dbReference type="ChEBI" id="CHEBI:57328"/>
        <dbReference type="ChEBI" id="CHEBI:456216"/>
        <dbReference type="EC" id="2.7.1.24"/>
    </reaction>
</comment>
<dbReference type="SUPFAM" id="SSF52540">
    <property type="entry name" value="P-loop containing nucleoside triphosphate hydrolases"/>
    <property type="match status" value="1"/>
</dbReference>
<dbReference type="InterPro" id="IPR043519">
    <property type="entry name" value="NT_sf"/>
</dbReference>
<dbReference type="Pfam" id="PF04229">
    <property type="entry name" value="GrpB"/>
    <property type="match status" value="1"/>
</dbReference>
<proteinExistence type="inferred from homology"/>
<dbReference type="Pfam" id="PF01121">
    <property type="entry name" value="CoaE"/>
    <property type="match status" value="1"/>
</dbReference>
<dbReference type="SUPFAM" id="SSF81301">
    <property type="entry name" value="Nucleotidyltransferase"/>
    <property type="match status" value="1"/>
</dbReference>
<dbReference type="Gene3D" id="3.30.460.10">
    <property type="entry name" value="Beta Polymerase, domain 2"/>
    <property type="match status" value="1"/>
</dbReference>
<dbReference type="UniPathway" id="UPA00241">
    <property type="reaction ID" value="UER00356"/>
</dbReference>
<protein>
    <recommendedName>
        <fullName evidence="7 8">Dephospho-CoA kinase</fullName>
        <ecNumber evidence="7 8">2.7.1.24</ecNumber>
    </recommendedName>
    <alternativeName>
        <fullName evidence="7">Dephosphocoenzyme A kinase</fullName>
    </alternativeName>
</protein>
<keyword evidence="3 7" id="KW-0963">Cytoplasm</keyword>